<sequence>MFSGRNLGVFGLFLALNLLSQEIVKVGMSKMIIDLSFNETVKDNNLIAINISSNVGSFIPSIVFLFTVNDIFNVNQWNGFFFIGFLSSLPIILSSVFLRETANKPEKNSEQCEKDIISLGGNNTMNLILLFL</sequence>
<proteinExistence type="predicted"/>
<keyword evidence="1" id="KW-0472">Membrane</keyword>
<evidence type="ECO:0000313" key="2">
    <source>
        <dbReference type="EMBL" id="GAI69524.1"/>
    </source>
</evidence>
<organism evidence="2">
    <name type="scientific">marine sediment metagenome</name>
    <dbReference type="NCBI Taxonomy" id="412755"/>
    <lineage>
        <taxon>unclassified sequences</taxon>
        <taxon>metagenomes</taxon>
        <taxon>ecological metagenomes</taxon>
    </lineage>
</organism>
<feature type="transmembrane region" description="Helical" evidence="1">
    <location>
        <begin position="45"/>
        <end position="68"/>
    </location>
</feature>
<gene>
    <name evidence="2" type="ORF">S12H4_06416</name>
</gene>
<evidence type="ECO:0008006" key="3">
    <source>
        <dbReference type="Google" id="ProtNLM"/>
    </source>
</evidence>
<name>X1SP02_9ZZZZ</name>
<protein>
    <recommendedName>
        <fullName evidence="3">Major facilitator superfamily (MFS) profile domain-containing protein</fullName>
    </recommendedName>
</protein>
<reference evidence="2" key="1">
    <citation type="journal article" date="2014" name="Front. Microbiol.">
        <title>High frequency of phylogenetically diverse reductive dehalogenase-homologous genes in deep subseafloor sedimentary metagenomes.</title>
        <authorList>
            <person name="Kawai M."/>
            <person name="Futagami T."/>
            <person name="Toyoda A."/>
            <person name="Takaki Y."/>
            <person name="Nishi S."/>
            <person name="Hori S."/>
            <person name="Arai W."/>
            <person name="Tsubouchi T."/>
            <person name="Morono Y."/>
            <person name="Uchiyama I."/>
            <person name="Ito T."/>
            <person name="Fujiyama A."/>
            <person name="Inagaki F."/>
            <person name="Takami H."/>
        </authorList>
    </citation>
    <scope>NUCLEOTIDE SEQUENCE</scope>
    <source>
        <strain evidence="2">Expedition CK06-06</strain>
    </source>
</reference>
<feature type="transmembrane region" description="Helical" evidence="1">
    <location>
        <begin position="80"/>
        <end position="98"/>
    </location>
</feature>
<feature type="non-terminal residue" evidence="2">
    <location>
        <position position="132"/>
    </location>
</feature>
<comment type="caution">
    <text evidence="2">The sequence shown here is derived from an EMBL/GenBank/DDBJ whole genome shotgun (WGS) entry which is preliminary data.</text>
</comment>
<dbReference type="AlphaFoldDB" id="X1SP02"/>
<keyword evidence="1" id="KW-1133">Transmembrane helix</keyword>
<evidence type="ECO:0000256" key="1">
    <source>
        <dbReference type="SAM" id="Phobius"/>
    </source>
</evidence>
<keyword evidence="1" id="KW-0812">Transmembrane</keyword>
<dbReference type="EMBL" id="BARW01002251">
    <property type="protein sequence ID" value="GAI69524.1"/>
    <property type="molecule type" value="Genomic_DNA"/>
</dbReference>
<accession>X1SP02</accession>